<proteinExistence type="predicted"/>
<feature type="region of interest" description="Disordered" evidence="1">
    <location>
        <begin position="124"/>
        <end position="331"/>
    </location>
</feature>
<dbReference type="WBParaSite" id="HPBE_0001574801-mRNA-1">
    <property type="protein sequence ID" value="HPBE_0001574801-mRNA-1"/>
    <property type="gene ID" value="HPBE_0001574801"/>
</dbReference>
<organism evidence="2">
    <name type="scientific">Heligmosomoides polygyrus</name>
    <name type="common">Parasitic roundworm</name>
    <dbReference type="NCBI Taxonomy" id="6339"/>
    <lineage>
        <taxon>Eukaryota</taxon>
        <taxon>Metazoa</taxon>
        <taxon>Ecdysozoa</taxon>
        <taxon>Nematoda</taxon>
        <taxon>Chromadorea</taxon>
        <taxon>Rhabditida</taxon>
        <taxon>Rhabditina</taxon>
        <taxon>Rhabditomorpha</taxon>
        <taxon>Strongyloidea</taxon>
        <taxon>Heligmosomidae</taxon>
        <taxon>Heligmosomoides</taxon>
    </lineage>
</organism>
<feature type="compositionally biased region" description="Basic and acidic residues" evidence="1">
    <location>
        <begin position="280"/>
        <end position="315"/>
    </location>
</feature>
<feature type="compositionally biased region" description="Acidic residues" evidence="1">
    <location>
        <begin position="30"/>
        <end position="39"/>
    </location>
</feature>
<reference evidence="2 3" key="1">
    <citation type="submission" date="2018-11" db="EMBL/GenBank/DDBJ databases">
        <authorList>
            <consortium name="Pathogen Informatics"/>
        </authorList>
    </citation>
    <scope>NUCLEOTIDE SEQUENCE [LARGE SCALE GENOMIC DNA]</scope>
</reference>
<keyword evidence="3" id="KW-1185">Reference proteome</keyword>
<evidence type="ECO:0000313" key="2">
    <source>
        <dbReference type="EMBL" id="VDP03800.1"/>
    </source>
</evidence>
<evidence type="ECO:0000313" key="3">
    <source>
        <dbReference type="Proteomes" id="UP000050761"/>
    </source>
</evidence>
<dbReference type="Proteomes" id="UP000050761">
    <property type="component" value="Unassembled WGS sequence"/>
</dbReference>
<reference evidence="4" key="2">
    <citation type="submission" date="2019-09" db="UniProtKB">
        <authorList>
            <consortium name="WormBaseParasite"/>
        </authorList>
    </citation>
    <scope>IDENTIFICATION</scope>
</reference>
<dbReference type="EMBL" id="UZAH01029024">
    <property type="protein sequence ID" value="VDP03800.1"/>
    <property type="molecule type" value="Genomic_DNA"/>
</dbReference>
<feature type="compositionally biased region" description="Acidic residues" evidence="1">
    <location>
        <begin position="1"/>
        <end position="16"/>
    </location>
</feature>
<feature type="compositionally biased region" description="Basic and acidic residues" evidence="1">
    <location>
        <begin position="142"/>
        <end position="174"/>
    </location>
</feature>
<dbReference type="AlphaFoldDB" id="A0A3P8AIN4"/>
<feature type="region of interest" description="Disordered" evidence="1">
    <location>
        <begin position="1"/>
        <end position="44"/>
    </location>
</feature>
<accession>A0A3P8AIN4</accession>
<feature type="compositionally biased region" description="Basic and acidic residues" evidence="1">
    <location>
        <begin position="222"/>
        <end position="254"/>
    </location>
</feature>
<protein>
    <submittedName>
        <fullName evidence="2 4">Uncharacterized protein</fullName>
    </submittedName>
</protein>
<evidence type="ECO:0000313" key="4">
    <source>
        <dbReference type="WBParaSite" id="HPBE_0001574801-mRNA-1"/>
    </source>
</evidence>
<gene>
    <name evidence="2" type="ORF">HPBE_LOCUS15747</name>
</gene>
<evidence type="ECO:0000256" key="1">
    <source>
        <dbReference type="SAM" id="MobiDB-lite"/>
    </source>
</evidence>
<sequence>MDENLDAGDGDGDDDGIWVQSESTDKDSDWDYNDNEDGSTDQKAMSMYGSVYHQPRTDASREPLLRSTLGQSIYSQAGFLYNDPLNSTMGQSWYGQGGFSNNNDPLNKSKEFDVFGPSNMAQTIESKQEPITYPFKPSTNSVEEKGNALDGKSYMDELFMKDPTLVKKSNETGKKSPTRKAKREEPKNGKSPKQKGPSSVVQPLENKQEPDTYPFKPPINSTEEKGNALDGKSYMDELFMKDPTLVKKSNETGKKSPTRKAKREEPKNGKSPKQKAPNVKKNEKKEPPHGTKPKKLEKEKQSKPNGSKIKEKEKANANLHINKTSPDEMRI</sequence>
<name>A0A3P8AIN4_HELPZ</name>